<dbReference type="Proteomes" id="UP001396334">
    <property type="component" value="Unassembled WGS sequence"/>
</dbReference>
<comment type="caution">
    <text evidence="1">The sequence shown here is derived from an EMBL/GenBank/DDBJ whole genome shotgun (WGS) entry which is preliminary data.</text>
</comment>
<gene>
    <name evidence="1" type="ORF">V6N11_030618</name>
</gene>
<protein>
    <submittedName>
        <fullName evidence="1">Uncharacterized protein</fullName>
    </submittedName>
</protein>
<accession>A0ABR1ZHD0</accession>
<sequence length="122" mass="13440">MNYGTTYSQDVANFAGVSVSVDHNNDIETDQVNEDSELAHSDRSKGQRVSSSAIVVSEKLDSTVRKRRNKILFLEDADGTRRAAEDDLHSLAKVYVSQLFTTQGYNEPSSVLAGISPCIRML</sequence>
<name>A0ABR1ZHD0_9ROSI</name>
<keyword evidence="2" id="KW-1185">Reference proteome</keyword>
<evidence type="ECO:0000313" key="1">
    <source>
        <dbReference type="EMBL" id="KAK8479842.1"/>
    </source>
</evidence>
<proteinExistence type="predicted"/>
<dbReference type="EMBL" id="JBBPBN010001110">
    <property type="protein sequence ID" value="KAK8479842.1"/>
    <property type="molecule type" value="Genomic_DNA"/>
</dbReference>
<organism evidence="1 2">
    <name type="scientific">Hibiscus sabdariffa</name>
    <name type="common">roselle</name>
    <dbReference type="NCBI Taxonomy" id="183260"/>
    <lineage>
        <taxon>Eukaryota</taxon>
        <taxon>Viridiplantae</taxon>
        <taxon>Streptophyta</taxon>
        <taxon>Embryophyta</taxon>
        <taxon>Tracheophyta</taxon>
        <taxon>Spermatophyta</taxon>
        <taxon>Magnoliopsida</taxon>
        <taxon>eudicotyledons</taxon>
        <taxon>Gunneridae</taxon>
        <taxon>Pentapetalae</taxon>
        <taxon>rosids</taxon>
        <taxon>malvids</taxon>
        <taxon>Malvales</taxon>
        <taxon>Malvaceae</taxon>
        <taxon>Malvoideae</taxon>
        <taxon>Hibiscus</taxon>
    </lineage>
</organism>
<evidence type="ECO:0000313" key="2">
    <source>
        <dbReference type="Proteomes" id="UP001396334"/>
    </source>
</evidence>
<reference evidence="1 2" key="1">
    <citation type="journal article" date="2024" name="G3 (Bethesda)">
        <title>Genome assembly of Hibiscus sabdariffa L. provides insights into metabolisms of medicinal natural products.</title>
        <authorList>
            <person name="Kim T."/>
        </authorList>
    </citation>
    <scope>NUCLEOTIDE SEQUENCE [LARGE SCALE GENOMIC DNA]</scope>
    <source>
        <strain evidence="1">TK-2024</strain>
        <tissue evidence="1">Old leaves</tissue>
    </source>
</reference>